<reference evidence="2" key="1">
    <citation type="submission" date="2020-11" db="EMBL/GenBank/DDBJ databases">
        <authorList>
            <consortium name="DOE Joint Genome Institute"/>
            <person name="Ahrendt S."/>
            <person name="Riley R."/>
            <person name="Andreopoulos W."/>
            <person name="Labutti K."/>
            <person name="Pangilinan J."/>
            <person name="Ruiz-Duenas F.J."/>
            <person name="Barrasa J.M."/>
            <person name="Sanchez-Garcia M."/>
            <person name="Camarero S."/>
            <person name="Miyauchi S."/>
            <person name="Serrano A."/>
            <person name="Linde D."/>
            <person name="Babiker R."/>
            <person name="Drula E."/>
            <person name="Ayuso-Fernandez I."/>
            <person name="Pacheco R."/>
            <person name="Padilla G."/>
            <person name="Ferreira P."/>
            <person name="Barriuso J."/>
            <person name="Kellner H."/>
            <person name="Castanera R."/>
            <person name="Alfaro M."/>
            <person name="Ramirez L."/>
            <person name="Pisabarro A.G."/>
            <person name="Kuo A."/>
            <person name="Tritt A."/>
            <person name="Lipzen A."/>
            <person name="He G."/>
            <person name="Yan M."/>
            <person name="Ng V."/>
            <person name="Cullen D."/>
            <person name="Martin F."/>
            <person name="Rosso M.-N."/>
            <person name="Henrissat B."/>
            <person name="Hibbett D."/>
            <person name="Martinez A.T."/>
            <person name="Grigoriev I.V."/>
        </authorList>
    </citation>
    <scope>NUCLEOTIDE SEQUENCE</scope>
    <source>
        <strain evidence="2">CBS 247.69</strain>
    </source>
</reference>
<protein>
    <recommendedName>
        <fullName evidence="1">DUF6699 domain-containing protein</fullName>
    </recommendedName>
</protein>
<evidence type="ECO:0000313" key="3">
    <source>
        <dbReference type="Proteomes" id="UP000807353"/>
    </source>
</evidence>
<comment type="caution">
    <text evidence="2">The sequence shown here is derived from an EMBL/GenBank/DDBJ whole genome shotgun (WGS) entry which is preliminary data.</text>
</comment>
<dbReference type="AlphaFoldDB" id="A0A9P5Y1K1"/>
<keyword evidence="3" id="KW-1185">Reference proteome</keyword>
<dbReference type="Pfam" id="PF20415">
    <property type="entry name" value="DUF6699"/>
    <property type="match status" value="1"/>
</dbReference>
<dbReference type="InterPro" id="IPR046522">
    <property type="entry name" value="DUF6699"/>
</dbReference>
<dbReference type="Proteomes" id="UP000807353">
    <property type="component" value="Unassembled WGS sequence"/>
</dbReference>
<dbReference type="EMBL" id="MU150280">
    <property type="protein sequence ID" value="KAF9461732.1"/>
    <property type="molecule type" value="Genomic_DNA"/>
</dbReference>
<gene>
    <name evidence="2" type="ORF">BDZ94DRAFT_1310360</name>
</gene>
<accession>A0A9P5Y1K1</accession>
<evidence type="ECO:0000259" key="1">
    <source>
        <dbReference type="Pfam" id="PF20415"/>
    </source>
</evidence>
<name>A0A9P5Y1K1_9AGAR</name>
<proteinExistence type="predicted"/>
<sequence>MTDHELEKWGLHGGFYRNIDSTRRPWVASPLVEPKKSLPSVVNFTPLELSLPFRVLDTQTAEPKPSSPRNFRFKRILRRWIFIGPRRENTKRIDMNPGSAKLTEAWPHRVELREWKAWGYYAYPTVNYIRVRNYRYPTEEPPPPTLDINDLVSRLKSPGGTPHPELWLPGIEHPCLPPRPPRWKEPVEGAPLPFPWECQLNPFLEHLTFGPPPLCWHIGRPTTSIMFGQTRVTIPLDVPDKCQPATWPLVTHMYINAIAEDPLPIFPWPIMVYNPAGIKCEDVFETIYSNFQAHVTRDEFDSWEELRQTPAQLAYEARNGPARGDSLRRVDYLGTHHMFRGLEPHPNREGWLMFVGLA</sequence>
<organism evidence="2 3">
    <name type="scientific">Collybia nuda</name>
    <dbReference type="NCBI Taxonomy" id="64659"/>
    <lineage>
        <taxon>Eukaryota</taxon>
        <taxon>Fungi</taxon>
        <taxon>Dikarya</taxon>
        <taxon>Basidiomycota</taxon>
        <taxon>Agaricomycotina</taxon>
        <taxon>Agaricomycetes</taxon>
        <taxon>Agaricomycetidae</taxon>
        <taxon>Agaricales</taxon>
        <taxon>Tricholomatineae</taxon>
        <taxon>Clitocybaceae</taxon>
        <taxon>Collybia</taxon>
    </lineage>
</organism>
<feature type="domain" description="DUF6699" evidence="1">
    <location>
        <begin position="214"/>
        <end position="346"/>
    </location>
</feature>
<evidence type="ECO:0000313" key="2">
    <source>
        <dbReference type="EMBL" id="KAF9461732.1"/>
    </source>
</evidence>
<dbReference type="OrthoDB" id="3202436at2759"/>